<sequence>MRLEAYENSHIYKEKSDPKERVQSRLKDEANNRNFKVNRHQLKPYYEGLNLSSNVGEVKIITLMEPIIPNDTLEEIFESPHA</sequence>
<dbReference type="OrthoDB" id="1723222at2759"/>
<name>A0A371HV00_MUCPR</name>
<evidence type="ECO:0000313" key="3">
    <source>
        <dbReference type="Proteomes" id="UP000257109"/>
    </source>
</evidence>
<evidence type="ECO:0000256" key="1">
    <source>
        <dbReference type="SAM" id="MobiDB-lite"/>
    </source>
</evidence>
<dbReference type="AlphaFoldDB" id="A0A371HV00"/>
<organism evidence="2 3">
    <name type="scientific">Mucuna pruriens</name>
    <name type="common">Velvet bean</name>
    <name type="synonym">Dolichos pruriens</name>
    <dbReference type="NCBI Taxonomy" id="157652"/>
    <lineage>
        <taxon>Eukaryota</taxon>
        <taxon>Viridiplantae</taxon>
        <taxon>Streptophyta</taxon>
        <taxon>Embryophyta</taxon>
        <taxon>Tracheophyta</taxon>
        <taxon>Spermatophyta</taxon>
        <taxon>Magnoliopsida</taxon>
        <taxon>eudicotyledons</taxon>
        <taxon>Gunneridae</taxon>
        <taxon>Pentapetalae</taxon>
        <taxon>rosids</taxon>
        <taxon>fabids</taxon>
        <taxon>Fabales</taxon>
        <taxon>Fabaceae</taxon>
        <taxon>Papilionoideae</taxon>
        <taxon>50 kb inversion clade</taxon>
        <taxon>NPAAA clade</taxon>
        <taxon>indigoferoid/millettioid clade</taxon>
        <taxon>Phaseoleae</taxon>
        <taxon>Mucuna</taxon>
    </lineage>
</organism>
<evidence type="ECO:0000313" key="2">
    <source>
        <dbReference type="EMBL" id="RDY06602.1"/>
    </source>
</evidence>
<accession>A0A371HV00</accession>
<reference evidence="2" key="1">
    <citation type="submission" date="2018-05" db="EMBL/GenBank/DDBJ databases">
        <title>Draft genome of Mucuna pruriens seed.</title>
        <authorList>
            <person name="Nnadi N.E."/>
            <person name="Vos R."/>
            <person name="Hasami M.H."/>
            <person name="Devisetty U.K."/>
            <person name="Aguiy J.C."/>
        </authorList>
    </citation>
    <scope>NUCLEOTIDE SEQUENCE [LARGE SCALE GENOMIC DNA]</scope>
    <source>
        <strain evidence="2">JCA_2017</strain>
    </source>
</reference>
<keyword evidence="3" id="KW-1185">Reference proteome</keyword>
<dbReference type="Proteomes" id="UP000257109">
    <property type="component" value="Unassembled WGS sequence"/>
</dbReference>
<dbReference type="EMBL" id="QJKJ01001657">
    <property type="protein sequence ID" value="RDY06602.1"/>
    <property type="molecule type" value="Genomic_DNA"/>
</dbReference>
<feature type="region of interest" description="Disordered" evidence="1">
    <location>
        <begin position="1"/>
        <end position="25"/>
    </location>
</feature>
<feature type="non-terminal residue" evidence="2">
    <location>
        <position position="1"/>
    </location>
</feature>
<gene>
    <name evidence="2" type="ORF">CR513_09392</name>
</gene>
<comment type="caution">
    <text evidence="2">The sequence shown here is derived from an EMBL/GenBank/DDBJ whole genome shotgun (WGS) entry which is preliminary data.</text>
</comment>
<proteinExistence type="predicted"/>
<protein>
    <submittedName>
        <fullName evidence="2">Uncharacterized protein</fullName>
    </submittedName>
</protein>